<evidence type="ECO:0000256" key="6">
    <source>
        <dbReference type="ARBA" id="ARBA00022960"/>
    </source>
</evidence>
<dbReference type="EC" id="2.5.1.7" evidence="12"/>
<dbReference type="NCBIfam" id="NF006873">
    <property type="entry name" value="PRK09369.1"/>
    <property type="match status" value="1"/>
</dbReference>
<dbReference type="HAMAP" id="MF_00111">
    <property type="entry name" value="MurA"/>
    <property type="match status" value="1"/>
</dbReference>
<organism evidence="14 15">
    <name type="scientific">Chloracidobacterium sp. N</name>
    <dbReference type="NCBI Taxonomy" id="2821540"/>
    <lineage>
        <taxon>Bacteria</taxon>
        <taxon>Pseudomonadati</taxon>
        <taxon>Acidobacteriota</taxon>
        <taxon>Terriglobia</taxon>
        <taxon>Terriglobales</taxon>
        <taxon>Acidobacteriaceae</taxon>
        <taxon>Chloracidobacterium</taxon>
        <taxon>Chloracidobacterium aggregatum</taxon>
    </lineage>
</organism>
<keyword evidence="9 12" id="KW-0961">Cell wall biogenesis/degradation</keyword>
<evidence type="ECO:0000256" key="2">
    <source>
        <dbReference type="ARBA" id="ARBA00004752"/>
    </source>
</evidence>
<gene>
    <name evidence="12 14" type="primary">murA</name>
    <name evidence="14" type="ORF">J8C05_10395</name>
</gene>
<evidence type="ECO:0000256" key="10">
    <source>
        <dbReference type="ARBA" id="ARBA00038367"/>
    </source>
</evidence>
<evidence type="ECO:0000256" key="11">
    <source>
        <dbReference type="ARBA" id="ARBA00047527"/>
    </source>
</evidence>
<evidence type="ECO:0000259" key="13">
    <source>
        <dbReference type="Pfam" id="PF00275"/>
    </source>
</evidence>
<dbReference type="Pfam" id="PF00275">
    <property type="entry name" value="EPSP_synthase"/>
    <property type="match status" value="1"/>
</dbReference>
<evidence type="ECO:0000313" key="14">
    <source>
        <dbReference type="EMBL" id="QUV93761.1"/>
    </source>
</evidence>
<comment type="pathway">
    <text evidence="2 12">Cell wall biogenesis; peptidoglycan biosynthesis.</text>
</comment>
<dbReference type="GO" id="GO:0008760">
    <property type="term" value="F:UDP-N-acetylglucosamine 1-carboxyvinyltransferase activity"/>
    <property type="evidence" value="ECO:0007669"/>
    <property type="project" value="UniProtKB-EC"/>
</dbReference>
<keyword evidence="12" id="KW-0670">Pyruvate</keyword>
<dbReference type="Proteomes" id="UP000677668">
    <property type="component" value="Chromosome 1"/>
</dbReference>
<sequence>MPTRYDIVGGRPLQGTLRVSGAKNAALKMIVAALIADGTTTLHNVPRITDVEITLKLCEELGARYRWRDETTVEIDARNINNAVIPLKYSGSTRTPILFVSPLLHRLGKAELTTIGGCSIGPRPINYHIAGLRQLGVQVEEASRTAYRFQADRLHGNIITLEYPSVGATENLLMAAVGARGRTVIRNAAIEPEILNLAGMLQAMGAVVYQDVNRTWIVEGTTRFRAVEYEVMDDRIEAASFAACAVATGGEVLVKGAIQRDMVTFLDWLRKVGGEFDIYPDGIRFYRQDRLRPVNLETDVHPGFMTDWQPPFVVLLTQAEGISVVHETVYESRFGYVEALVSMGAHIQLTNDCLGSRECRFTNKNYLHSALISGPTLLRGGTLHIPDLRAGFAYVMAALIASGESRIYGTEFVQRGYANLIGKLREIGADISETPVETAESP</sequence>
<evidence type="ECO:0000256" key="1">
    <source>
        <dbReference type="ARBA" id="ARBA00004496"/>
    </source>
</evidence>
<dbReference type="EMBL" id="CP072642">
    <property type="protein sequence ID" value="QUV93761.1"/>
    <property type="molecule type" value="Genomic_DNA"/>
</dbReference>
<evidence type="ECO:0000256" key="8">
    <source>
        <dbReference type="ARBA" id="ARBA00023306"/>
    </source>
</evidence>
<keyword evidence="3 12" id="KW-0963">Cytoplasm</keyword>
<dbReference type="PANTHER" id="PTHR43783">
    <property type="entry name" value="UDP-N-ACETYLGLUCOSAMINE 1-CARBOXYVINYLTRANSFERASE"/>
    <property type="match status" value="1"/>
</dbReference>
<feature type="modified residue" description="2-(S-cysteinyl)pyruvic acid O-phosphothioketal" evidence="12">
    <location>
        <position position="118"/>
    </location>
</feature>
<comment type="caution">
    <text evidence="12">Lacks conserved residue(s) required for the propagation of feature annotation.</text>
</comment>
<dbReference type="InterPro" id="IPR050068">
    <property type="entry name" value="MurA_subfamily"/>
</dbReference>
<comment type="similarity">
    <text evidence="10 12">Belongs to the EPSP synthase family. MurA subfamily.</text>
</comment>
<evidence type="ECO:0000256" key="9">
    <source>
        <dbReference type="ARBA" id="ARBA00023316"/>
    </source>
</evidence>
<reference evidence="14 15" key="1">
    <citation type="submission" date="2021-03" db="EMBL/GenBank/DDBJ databases">
        <title>Genomic and phenotypic characterization of Chloracidobacterium isolates provides evidence for multiple species.</title>
        <authorList>
            <person name="Saini M.K."/>
            <person name="Costas A.M.G."/>
            <person name="Tank M."/>
            <person name="Bryant D.A."/>
        </authorList>
    </citation>
    <scope>NUCLEOTIDE SEQUENCE [LARGE SCALE GENOMIC DNA]</scope>
    <source>
        <strain evidence="14 15">N</strain>
    </source>
</reference>
<feature type="domain" description="Enolpyruvate transferase" evidence="13">
    <location>
        <begin position="9"/>
        <end position="424"/>
    </location>
</feature>
<protein>
    <recommendedName>
        <fullName evidence="12">UDP-N-acetylglucosamine 1-carboxyvinyltransferase</fullName>
        <ecNumber evidence="12">2.5.1.7</ecNumber>
    </recommendedName>
    <alternativeName>
        <fullName evidence="12">Enoylpyruvate transferase</fullName>
    </alternativeName>
    <alternativeName>
        <fullName evidence="12">UDP-N-acetylglucosamine enolpyruvyl transferase</fullName>
        <shortName evidence="12">EPT</shortName>
    </alternativeName>
</protein>
<keyword evidence="4 12" id="KW-0132">Cell division</keyword>
<feature type="binding site" evidence="12">
    <location>
        <begin position="23"/>
        <end position="24"/>
    </location>
    <ligand>
        <name>phosphoenolpyruvate</name>
        <dbReference type="ChEBI" id="CHEBI:58702"/>
    </ligand>
</feature>
<dbReference type="SUPFAM" id="SSF55205">
    <property type="entry name" value="EPT/RTPC-like"/>
    <property type="match status" value="1"/>
</dbReference>
<keyword evidence="6 12" id="KW-0133">Cell shape</keyword>
<dbReference type="PANTHER" id="PTHR43783:SF1">
    <property type="entry name" value="UDP-N-ACETYLGLUCOSAMINE 1-CARBOXYVINYLTRANSFERASE"/>
    <property type="match status" value="1"/>
</dbReference>
<evidence type="ECO:0000256" key="3">
    <source>
        <dbReference type="ARBA" id="ARBA00022490"/>
    </source>
</evidence>
<dbReference type="Gene3D" id="3.65.10.10">
    <property type="entry name" value="Enolpyruvate transferase domain"/>
    <property type="match status" value="2"/>
</dbReference>
<comment type="function">
    <text evidence="12">Cell wall formation. Adds enolpyruvyl to UDP-N-acetylglucosamine.</text>
</comment>
<dbReference type="InterPro" id="IPR001986">
    <property type="entry name" value="Enolpyruvate_Tfrase_dom"/>
</dbReference>
<evidence type="ECO:0000313" key="15">
    <source>
        <dbReference type="Proteomes" id="UP000677668"/>
    </source>
</evidence>
<keyword evidence="5 12" id="KW-0808">Transferase</keyword>
<keyword evidence="7 12" id="KW-0573">Peptidoglycan synthesis</keyword>
<dbReference type="InterPro" id="IPR013792">
    <property type="entry name" value="RNA3'P_cycl/enolpyr_Trfase_a/b"/>
</dbReference>
<feature type="binding site" evidence="12">
    <location>
        <position position="94"/>
    </location>
    <ligand>
        <name>UDP-N-acetyl-alpha-D-glucosamine</name>
        <dbReference type="ChEBI" id="CHEBI:57705"/>
    </ligand>
</feature>
<evidence type="ECO:0000256" key="12">
    <source>
        <dbReference type="HAMAP-Rule" id="MF_00111"/>
    </source>
</evidence>
<dbReference type="InterPro" id="IPR036968">
    <property type="entry name" value="Enolpyruvate_Tfrase_sf"/>
</dbReference>
<proteinExistence type="inferred from homology"/>
<name>A0ABX8B2F7_9BACT</name>
<dbReference type="NCBIfam" id="TIGR01072">
    <property type="entry name" value="murA"/>
    <property type="match status" value="1"/>
</dbReference>
<comment type="catalytic activity">
    <reaction evidence="11 12">
        <text>phosphoenolpyruvate + UDP-N-acetyl-alpha-D-glucosamine = UDP-N-acetyl-3-O-(1-carboxyvinyl)-alpha-D-glucosamine + phosphate</text>
        <dbReference type="Rhea" id="RHEA:18681"/>
        <dbReference type="ChEBI" id="CHEBI:43474"/>
        <dbReference type="ChEBI" id="CHEBI:57705"/>
        <dbReference type="ChEBI" id="CHEBI:58702"/>
        <dbReference type="ChEBI" id="CHEBI:68483"/>
        <dbReference type="EC" id="2.5.1.7"/>
    </reaction>
</comment>
<keyword evidence="8 12" id="KW-0131">Cell cycle</keyword>
<comment type="subcellular location">
    <subcellularLocation>
        <location evidence="1 12">Cytoplasm</location>
    </subcellularLocation>
</comment>
<accession>A0ABX8B2F7</accession>
<evidence type="ECO:0000256" key="4">
    <source>
        <dbReference type="ARBA" id="ARBA00022618"/>
    </source>
</evidence>
<evidence type="ECO:0000256" key="7">
    <source>
        <dbReference type="ARBA" id="ARBA00022984"/>
    </source>
</evidence>
<evidence type="ECO:0000256" key="5">
    <source>
        <dbReference type="ARBA" id="ARBA00022679"/>
    </source>
</evidence>
<dbReference type="RefSeq" id="WP_211422111.1">
    <property type="nucleotide sequence ID" value="NZ_CP072642.1"/>
</dbReference>
<keyword evidence="15" id="KW-1185">Reference proteome</keyword>
<feature type="active site" description="Proton donor" evidence="12">
    <location>
        <position position="118"/>
    </location>
</feature>
<dbReference type="CDD" id="cd01555">
    <property type="entry name" value="UdpNAET"/>
    <property type="match status" value="1"/>
</dbReference>
<feature type="binding site" evidence="12">
    <location>
        <position position="307"/>
    </location>
    <ligand>
        <name>UDP-N-acetyl-alpha-D-glucosamine</name>
        <dbReference type="ChEBI" id="CHEBI:57705"/>
    </ligand>
</feature>
<dbReference type="InterPro" id="IPR005750">
    <property type="entry name" value="UDP_GlcNAc_COvinyl_MurA"/>
</dbReference>
<feature type="binding site" evidence="12">
    <location>
        <position position="329"/>
    </location>
    <ligand>
        <name>UDP-N-acetyl-alpha-D-glucosamine</name>
        <dbReference type="ChEBI" id="CHEBI:57705"/>
    </ligand>
</feature>